<reference evidence="2" key="1">
    <citation type="journal article" date="2019" name="Int. J. Syst. Evol. Microbiol.">
        <title>The Global Catalogue of Microorganisms (GCM) 10K type strain sequencing project: providing services to taxonomists for standard genome sequencing and annotation.</title>
        <authorList>
            <consortium name="The Broad Institute Genomics Platform"/>
            <consortium name="The Broad Institute Genome Sequencing Center for Infectious Disease"/>
            <person name="Wu L."/>
            <person name="Ma J."/>
        </authorList>
    </citation>
    <scope>NUCLEOTIDE SEQUENCE [LARGE SCALE GENOMIC DNA]</scope>
    <source>
        <strain evidence="2">KCTC 52644</strain>
    </source>
</reference>
<dbReference type="Proteomes" id="UP001597549">
    <property type="component" value="Unassembled WGS sequence"/>
</dbReference>
<proteinExistence type="predicted"/>
<comment type="caution">
    <text evidence="1">The sequence shown here is derived from an EMBL/GenBank/DDBJ whole genome shotgun (WGS) entry which is preliminary data.</text>
</comment>
<name>A0ABW5ZCQ2_9FLAO</name>
<evidence type="ECO:0000313" key="2">
    <source>
        <dbReference type="Proteomes" id="UP001597549"/>
    </source>
</evidence>
<keyword evidence="2" id="KW-1185">Reference proteome</keyword>
<organism evidence="1 2">
    <name type="scientific">Flavobacterium ardleyense</name>
    <dbReference type="NCBI Taxonomy" id="2038737"/>
    <lineage>
        <taxon>Bacteria</taxon>
        <taxon>Pseudomonadati</taxon>
        <taxon>Bacteroidota</taxon>
        <taxon>Flavobacteriia</taxon>
        <taxon>Flavobacteriales</taxon>
        <taxon>Flavobacteriaceae</taxon>
        <taxon>Flavobacterium</taxon>
    </lineage>
</organism>
<sequence>MTTITIKINEKSKKGKAFLEFARAFFANEKDVIVAESKDEKVEVEETSYNPEFVKMVLEADKRGNYTTLDPTDIWGSLELK</sequence>
<protein>
    <submittedName>
        <fullName evidence="1">DUF2683 family protein</fullName>
    </submittedName>
</protein>
<accession>A0ABW5ZCQ2</accession>
<dbReference type="EMBL" id="JBHUOL010000022">
    <property type="protein sequence ID" value="MFD2910111.1"/>
    <property type="molecule type" value="Genomic_DNA"/>
</dbReference>
<evidence type="ECO:0000313" key="1">
    <source>
        <dbReference type="EMBL" id="MFD2910111.1"/>
    </source>
</evidence>
<dbReference type="Pfam" id="PF10884">
    <property type="entry name" value="DUF2683"/>
    <property type="match status" value="1"/>
</dbReference>
<dbReference type="RefSeq" id="WP_379809271.1">
    <property type="nucleotide sequence ID" value="NZ_JBHUOL010000022.1"/>
</dbReference>
<gene>
    <name evidence="1" type="ORF">ACFSX9_15380</name>
</gene>
<dbReference type="InterPro" id="IPR020271">
    <property type="entry name" value="Uncharacterised_MJ1172"/>
</dbReference>